<reference evidence="1 2" key="1">
    <citation type="journal article" date="2015" name="Sci. Rep.">
        <title>Genome of the facultative scuticociliatosis pathogen Pseudocohnilembus persalinus provides insight into its virulence through horizontal gene transfer.</title>
        <authorList>
            <person name="Xiong J."/>
            <person name="Wang G."/>
            <person name="Cheng J."/>
            <person name="Tian M."/>
            <person name="Pan X."/>
            <person name="Warren A."/>
            <person name="Jiang C."/>
            <person name="Yuan D."/>
            <person name="Miao W."/>
        </authorList>
    </citation>
    <scope>NUCLEOTIDE SEQUENCE [LARGE SCALE GENOMIC DNA]</scope>
    <source>
        <strain evidence="1">36N120E</strain>
    </source>
</reference>
<evidence type="ECO:0000313" key="1">
    <source>
        <dbReference type="EMBL" id="KRX01827.1"/>
    </source>
</evidence>
<name>A0A0V0QHR7_PSEPJ</name>
<sequence>MILKKSCQKANHNLEYHCVKWTDNIDQLLQCSKCIFEDEYPIFQKILISDLLNEDYKESQIQNWPPLQDKNQSKFVNSIFRCYEENPSEENVFNYLIQQQIDSCFKDLEFKICSILRQINKDVKIKFQTYTCKPQEQDKTNKKQDIKQIIENFKIDDFKTKMKEFLDNKINIEQFFQFQQGKNDEFVNKYGKHIDEQFEKFSEISEQFQRLKNDLNGFLSTFNQYEFLNNEKIDLKFQKSKYNDSVNYFQINPENKQITFDNKNYNYLKQVYSGILENKKTYHLKIRIDAKGQIQNQHFYFGINSQQNKDQQLNTTNYIYAFQQQNNTSGSKNFKKEGKFNRFCDVFTDNLTILNIIFNINKKTFEIFDDKNQLKCSIELQEVKQPVFYIATFGNQCQTELYIDSIEIY</sequence>
<evidence type="ECO:0000313" key="2">
    <source>
        <dbReference type="Proteomes" id="UP000054937"/>
    </source>
</evidence>
<dbReference type="InParanoid" id="A0A0V0QHR7"/>
<dbReference type="AlphaFoldDB" id="A0A0V0QHR7"/>
<organism evidence="1 2">
    <name type="scientific">Pseudocohnilembus persalinus</name>
    <name type="common">Ciliate</name>
    <dbReference type="NCBI Taxonomy" id="266149"/>
    <lineage>
        <taxon>Eukaryota</taxon>
        <taxon>Sar</taxon>
        <taxon>Alveolata</taxon>
        <taxon>Ciliophora</taxon>
        <taxon>Intramacronucleata</taxon>
        <taxon>Oligohymenophorea</taxon>
        <taxon>Scuticociliatia</taxon>
        <taxon>Philasterida</taxon>
        <taxon>Pseudocohnilembidae</taxon>
        <taxon>Pseudocohnilembus</taxon>
    </lineage>
</organism>
<dbReference type="Proteomes" id="UP000054937">
    <property type="component" value="Unassembled WGS sequence"/>
</dbReference>
<accession>A0A0V0QHR7</accession>
<proteinExistence type="predicted"/>
<keyword evidence="2" id="KW-1185">Reference proteome</keyword>
<protein>
    <submittedName>
        <fullName evidence="1">Uncharacterized protein</fullName>
    </submittedName>
</protein>
<comment type="caution">
    <text evidence="1">The sequence shown here is derived from an EMBL/GenBank/DDBJ whole genome shotgun (WGS) entry which is preliminary data.</text>
</comment>
<gene>
    <name evidence="1" type="ORF">PPERSA_00537</name>
</gene>
<dbReference type="EMBL" id="LDAU01000163">
    <property type="protein sequence ID" value="KRX01827.1"/>
    <property type="molecule type" value="Genomic_DNA"/>
</dbReference>